<proteinExistence type="predicted"/>
<evidence type="ECO:0000313" key="2">
    <source>
        <dbReference type="Proteomes" id="UP000236893"/>
    </source>
</evidence>
<dbReference type="Proteomes" id="UP000236893">
    <property type="component" value="Unassembled WGS sequence"/>
</dbReference>
<dbReference type="EMBL" id="PQVF01000036">
    <property type="protein sequence ID" value="POY34619.1"/>
    <property type="molecule type" value="Genomic_DNA"/>
</dbReference>
<dbReference type="RefSeq" id="WP_165784747.1">
    <property type="nucleotide sequence ID" value="NZ_PQVF01000036.1"/>
</dbReference>
<feature type="non-terminal residue" evidence="1">
    <location>
        <position position="384"/>
    </location>
</feature>
<feature type="non-terminal residue" evidence="1">
    <location>
        <position position="1"/>
    </location>
</feature>
<protein>
    <recommendedName>
        <fullName evidence="3">Gliding motility-associated C-terminal domain-containing protein</fullName>
    </recommendedName>
</protein>
<name>A0A2S4ZX32_9SPHI</name>
<comment type="caution">
    <text evidence="1">The sequence shown here is derived from an EMBL/GenBank/DDBJ whole genome shotgun (WGS) entry which is preliminary data.</text>
</comment>
<dbReference type="AlphaFoldDB" id="A0A2S4ZX32"/>
<reference evidence="1 2" key="1">
    <citation type="submission" date="2018-01" db="EMBL/GenBank/DDBJ databases">
        <authorList>
            <person name="Gaut B.S."/>
            <person name="Morton B.R."/>
            <person name="Clegg M.T."/>
            <person name="Duvall M.R."/>
        </authorList>
    </citation>
    <scope>NUCLEOTIDE SEQUENCE [LARGE SCALE GENOMIC DNA]</scope>
    <source>
        <strain evidence="1 2">HR-AV</strain>
    </source>
</reference>
<sequence>AAATTSLANPSSISTSGTYYIKLTSTQGCLVIKPVTVTINVLPKLVVTDPEPTCDQPVDLTSVIITAGSDAGSLSYFSDAAGTISLADPKAIMVSGTYYIKLTNPQGCSVIKPVTVTINALPKLVITNPPATCDQPINLTNPAITAGSDAGTLSYFVDAASKTPLTNPSSISASGTYYIQLTNAQGCSMIKPVAVTINPLPKLVITNPPATCDQPVDLTNATITAGSDAGTLSYFSDAAATKPLANPSSIIANGTYYIQLTSTQGCSVIKPVTVTINALPKLVITNPPATCDQSIDLTSAAITAGSDAGTLNYFTDAAATTPLANPSAITVSGTYYILLTSAQGCSMIQPVTVTIHPLPKLVITNPPATCAQPVDLTNSAITAD</sequence>
<gene>
    <name evidence="1" type="ORF">C3K47_19370</name>
</gene>
<keyword evidence="2" id="KW-1185">Reference proteome</keyword>
<evidence type="ECO:0008006" key="3">
    <source>
        <dbReference type="Google" id="ProtNLM"/>
    </source>
</evidence>
<evidence type="ECO:0000313" key="1">
    <source>
        <dbReference type="EMBL" id="POY34619.1"/>
    </source>
</evidence>
<organism evidence="1 2">
    <name type="scientific">Solitalea longa</name>
    <dbReference type="NCBI Taxonomy" id="2079460"/>
    <lineage>
        <taxon>Bacteria</taxon>
        <taxon>Pseudomonadati</taxon>
        <taxon>Bacteroidota</taxon>
        <taxon>Sphingobacteriia</taxon>
        <taxon>Sphingobacteriales</taxon>
        <taxon>Sphingobacteriaceae</taxon>
        <taxon>Solitalea</taxon>
    </lineage>
</organism>
<accession>A0A2S4ZX32</accession>